<reference evidence="1 2" key="1">
    <citation type="submission" date="2020-01" db="EMBL/GenBank/DDBJ databases">
        <title>Insect and environment-associated Actinomycetes.</title>
        <authorList>
            <person name="Currrie C."/>
            <person name="Chevrette M."/>
            <person name="Carlson C."/>
            <person name="Stubbendieck R."/>
            <person name="Wendt-Pienkowski E."/>
        </authorList>
    </citation>
    <scope>NUCLEOTIDE SEQUENCE [LARGE SCALE GENOMIC DNA]</scope>
    <source>
        <strain evidence="1 2">SID14163</strain>
    </source>
</reference>
<evidence type="ECO:0000313" key="2">
    <source>
        <dbReference type="Proteomes" id="UP000470446"/>
    </source>
</evidence>
<evidence type="ECO:0000313" key="1">
    <source>
        <dbReference type="EMBL" id="NEB13977.1"/>
    </source>
</evidence>
<gene>
    <name evidence="1" type="ORF">G3I32_34985</name>
</gene>
<protein>
    <submittedName>
        <fullName evidence="1">Uncharacterized protein</fullName>
    </submittedName>
</protein>
<name>A0A7K3PVX0_9ACTN</name>
<dbReference type="EMBL" id="JAAGMA010000936">
    <property type="protein sequence ID" value="NEB13977.1"/>
    <property type="molecule type" value="Genomic_DNA"/>
</dbReference>
<sequence length="178" mass="19216">MNTAVTRGRSYFLAGLMQGARGGADLADQGYRDVLRRTILAHDPDAVVHDPGVLMQEWIGEHEGGIRAGHAALADVPVVRRENHDPAVRLLIGTFHRLTRLAGDSDVCVAWLPDHEPSMGTAAEMLSAHRAGSTVVAVTVMRQNLAVLSCSDVIVPDLEGFERWLANEDALLPEPLSP</sequence>
<proteinExistence type="predicted"/>
<dbReference type="Proteomes" id="UP000470446">
    <property type="component" value="Unassembled WGS sequence"/>
</dbReference>
<dbReference type="AlphaFoldDB" id="A0A7K3PVX0"/>
<accession>A0A7K3PVX0</accession>
<comment type="caution">
    <text evidence="1">The sequence shown here is derived from an EMBL/GenBank/DDBJ whole genome shotgun (WGS) entry which is preliminary data.</text>
</comment>
<dbReference type="RefSeq" id="WP_164249936.1">
    <property type="nucleotide sequence ID" value="NZ_JAAGMA010000936.1"/>
</dbReference>
<organism evidence="1 2">
    <name type="scientific">Streptomyces coelicoflavus</name>
    <dbReference type="NCBI Taxonomy" id="285562"/>
    <lineage>
        <taxon>Bacteria</taxon>
        <taxon>Bacillati</taxon>
        <taxon>Actinomycetota</taxon>
        <taxon>Actinomycetes</taxon>
        <taxon>Kitasatosporales</taxon>
        <taxon>Streptomycetaceae</taxon>
        <taxon>Streptomyces</taxon>
    </lineage>
</organism>